<protein>
    <submittedName>
        <fullName evidence="6">Choline dehydrogenase-like flavoprotein</fullName>
    </submittedName>
</protein>
<proteinExistence type="inferred from homology"/>
<feature type="domain" description="4Fe-4S ferredoxin-type" evidence="5">
    <location>
        <begin position="183"/>
        <end position="212"/>
    </location>
</feature>
<name>A0ABU7TZE8_9PROT</name>
<dbReference type="Gene3D" id="3.50.50.60">
    <property type="entry name" value="FAD/NAD(P)-binding domain"/>
    <property type="match status" value="2"/>
</dbReference>
<dbReference type="Pfam" id="PF05199">
    <property type="entry name" value="GMC_oxred_C"/>
    <property type="match status" value="1"/>
</dbReference>
<gene>
    <name evidence="6" type="ORF">DOFOFD_02780</name>
</gene>
<reference evidence="6 7" key="1">
    <citation type="submission" date="2023-10" db="EMBL/GenBank/DDBJ databases">
        <title>Sorlinia euscelidii gen. nov., sp. nov., an acetic acid bacteria isolated from the gut of Euscelidius variegatus emitter.</title>
        <authorList>
            <person name="Michoud G."/>
            <person name="Marasco R."/>
            <person name="Seferji K."/>
            <person name="Gonella E."/>
            <person name="Garuglieri E."/>
            <person name="Alma A."/>
            <person name="Mapelli F."/>
            <person name="Borin S."/>
            <person name="Daffonchio D."/>
            <person name="Crotti E."/>
        </authorList>
    </citation>
    <scope>NUCLEOTIDE SEQUENCE [LARGE SCALE GENOMIC DNA]</scope>
    <source>
        <strain evidence="6 7">EV16P</strain>
    </source>
</reference>
<dbReference type="EMBL" id="JAWJZY010000001">
    <property type="protein sequence ID" value="MEE8657939.1"/>
    <property type="molecule type" value="Genomic_DNA"/>
</dbReference>
<evidence type="ECO:0000259" key="5">
    <source>
        <dbReference type="PROSITE" id="PS51379"/>
    </source>
</evidence>
<dbReference type="RefSeq" id="WP_394818901.1">
    <property type="nucleotide sequence ID" value="NZ_JAWJZY010000001.1"/>
</dbReference>
<keyword evidence="7" id="KW-1185">Reference proteome</keyword>
<keyword evidence="4" id="KW-0560">Oxidoreductase</keyword>
<evidence type="ECO:0000256" key="4">
    <source>
        <dbReference type="ARBA" id="ARBA00023002"/>
    </source>
</evidence>
<comment type="caution">
    <text evidence="6">The sequence shown here is derived from an EMBL/GenBank/DDBJ whole genome shotgun (WGS) entry which is preliminary data.</text>
</comment>
<dbReference type="SUPFAM" id="SSF54373">
    <property type="entry name" value="FAD-linked reductases, C-terminal domain"/>
    <property type="match status" value="1"/>
</dbReference>
<comment type="similarity">
    <text evidence="1">Belongs to the GMC oxidoreductase family.</text>
</comment>
<accession>A0ABU7TZE8</accession>
<dbReference type="InterPro" id="IPR017896">
    <property type="entry name" value="4Fe4S_Fe-S-bd"/>
</dbReference>
<dbReference type="Proteomes" id="UP001312908">
    <property type="component" value="Unassembled WGS sequence"/>
</dbReference>
<keyword evidence="3" id="KW-0274">FAD</keyword>
<evidence type="ECO:0000256" key="2">
    <source>
        <dbReference type="ARBA" id="ARBA00022630"/>
    </source>
</evidence>
<dbReference type="InterPro" id="IPR000172">
    <property type="entry name" value="GMC_OxRdtase_N"/>
</dbReference>
<evidence type="ECO:0000313" key="6">
    <source>
        <dbReference type="EMBL" id="MEE8657939.1"/>
    </source>
</evidence>
<sequence>MRRYPTTETVDAVIIGTGAGGAPMMAVLAEAGLSVVALEAGKWHAPATHTPDEEQAGDIYWLEERLSDGKNPQPFGGNNSGTGVGGSTLHFGAFMPRLDARDMTLHTETGQGRDWPIRYEALLPYLIKVEEDIGVSGPTAYPWDPTRRYAFPPPQRNEAALAMMRGCEAIGLKSADGPVALITAKQGAREACVGCGACHQGCRNQAKSSADVTYIPRALAAGAEIRAECLAHDFERDSQGRITGVIYRQGGKDVMQRCQRVILCAGAVETARLLLHTGLANRSDQVGRNYMAHVSTQVWGTVDHVTRPNKGYPSLAISEDMIRPKDADFVGGYLIQSLGMMPMTWATNVVRGRGYWGEKLTRYLRDYNYAIGLGAHGECLPSQENRVILSHETGRAGMPKPLITLSYGCNEKALHRHAGLWMTRIAEAAGARDIWTSERSAHMMGTCRMGTDPDDAVVDEWGRSFDIENLWISDHSIFPSATCANPAAPIMALSLRAADKILGRAPLT</sequence>
<dbReference type="PANTHER" id="PTHR46056">
    <property type="entry name" value="LONG-CHAIN-ALCOHOL OXIDASE"/>
    <property type="match status" value="1"/>
</dbReference>
<dbReference type="PANTHER" id="PTHR46056:SF12">
    <property type="entry name" value="LONG-CHAIN-ALCOHOL OXIDASE"/>
    <property type="match status" value="1"/>
</dbReference>
<dbReference type="InterPro" id="IPR036188">
    <property type="entry name" value="FAD/NAD-bd_sf"/>
</dbReference>
<evidence type="ECO:0000313" key="7">
    <source>
        <dbReference type="Proteomes" id="UP001312908"/>
    </source>
</evidence>
<evidence type="ECO:0000256" key="1">
    <source>
        <dbReference type="ARBA" id="ARBA00010790"/>
    </source>
</evidence>
<evidence type="ECO:0000256" key="3">
    <source>
        <dbReference type="ARBA" id="ARBA00022827"/>
    </source>
</evidence>
<organism evidence="6 7">
    <name type="scientific">Sorlinia euscelidii</name>
    <dbReference type="NCBI Taxonomy" id="3081148"/>
    <lineage>
        <taxon>Bacteria</taxon>
        <taxon>Pseudomonadati</taxon>
        <taxon>Pseudomonadota</taxon>
        <taxon>Alphaproteobacteria</taxon>
        <taxon>Acetobacterales</taxon>
        <taxon>Acetobacteraceae</taxon>
        <taxon>Sorlinia</taxon>
    </lineage>
</organism>
<dbReference type="InterPro" id="IPR007867">
    <property type="entry name" value="GMC_OxRtase_C"/>
</dbReference>
<dbReference type="Pfam" id="PF00732">
    <property type="entry name" value="GMC_oxred_N"/>
    <property type="match status" value="1"/>
</dbReference>
<keyword evidence="2" id="KW-0285">Flavoprotein</keyword>
<dbReference type="PROSITE" id="PS51379">
    <property type="entry name" value="4FE4S_FER_2"/>
    <property type="match status" value="1"/>
</dbReference>
<dbReference type="SUPFAM" id="SSF51905">
    <property type="entry name" value="FAD/NAD(P)-binding domain"/>
    <property type="match status" value="1"/>
</dbReference>